<evidence type="ECO:0000259" key="7">
    <source>
        <dbReference type="Pfam" id="PF14322"/>
    </source>
</evidence>
<dbReference type="GO" id="GO:0009279">
    <property type="term" value="C:cell outer membrane"/>
    <property type="evidence" value="ECO:0007669"/>
    <property type="project" value="UniProtKB-SubCell"/>
</dbReference>
<dbReference type="AlphaFoldDB" id="A0A354M1C9"/>
<evidence type="ECO:0000256" key="4">
    <source>
        <dbReference type="ARBA" id="ARBA00023136"/>
    </source>
</evidence>
<dbReference type="InterPro" id="IPR033985">
    <property type="entry name" value="SusD-like_N"/>
</dbReference>
<proteinExistence type="inferred from homology"/>
<dbReference type="InterPro" id="IPR011990">
    <property type="entry name" value="TPR-like_helical_dom_sf"/>
</dbReference>
<sequence length="674" mass="76778">MNNIKKIVWFIVALPIIGIISSCDDFLDVDHYFDDTLKYDSVFASRKNLEKYLWGAAGELPDESAIFGDDVTPGVTASDEIFTLMKQDLFHGKALTLGEVSPSNLCSMNSWDPAYKVIRKANMILARIGECKDITPLQRAELIGYTHFLRGYAYYFILMNYGPAVIVGDLVFDNNQDASYYERQRSTFDETVDYICSEFELAAQNIPADAPILNFGRPTKGAAYALIARVRLHAASPAFNGGSAAYRYFGNWKRKSDGVYYVSQTYDERKWALAAAAAKRVMDMGRYTLHTAERVYSKPGGDATEVTPELPENVSNADFPYGAGNIDPLKSYTNMFNGTTYPVQNKELIWGKYSDKIREYTRQSFPIYMGGYNAMCLTQKVIDAYLMQDGKTIEEARATGEYSETGNSRVLKYFSGYRLLRGTYNMYVNREMRFYACVGFNGCYWPATSCTNTDVRNQTVYYHNGGNAGPQTAGSSQQEQNTCITGYVLKKYIHPEDNWYNGNGATRVNKVFPIIRYAEILLSYAEAINHLQSSHTVTLPSGQTYTFSRNSNLDDMLFAFNQVRFRSGLPALKPEQYTSEDAMNEQIKRERFIEFLCEGRRFYDVRRWGTYEEEENVPISGMNVNASLNDGYYTRTIMTHSDYRNRVVDKKTVFLPIERNEILKSRLLDQNPGW</sequence>
<protein>
    <submittedName>
        <fullName evidence="8">RagB/SusD family nutrient uptake outer membrane protein</fullName>
    </submittedName>
</protein>
<feature type="domain" description="RagB/SusD" evidence="6">
    <location>
        <begin position="346"/>
        <end position="674"/>
    </location>
</feature>
<evidence type="ECO:0000256" key="5">
    <source>
        <dbReference type="ARBA" id="ARBA00023237"/>
    </source>
</evidence>
<organism evidence="8 9">
    <name type="scientific">Coprobacter fastidiosus</name>
    <dbReference type="NCBI Taxonomy" id="1099853"/>
    <lineage>
        <taxon>Bacteria</taxon>
        <taxon>Pseudomonadati</taxon>
        <taxon>Bacteroidota</taxon>
        <taxon>Bacteroidia</taxon>
        <taxon>Bacteroidales</taxon>
        <taxon>Barnesiellaceae</taxon>
        <taxon>Coprobacter</taxon>
    </lineage>
</organism>
<comment type="subcellular location">
    <subcellularLocation>
        <location evidence="1">Cell outer membrane</location>
    </subcellularLocation>
</comment>
<comment type="similarity">
    <text evidence="2">Belongs to the SusD family.</text>
</comment>
<keyword evidence="3" id="KW-0732">Signal</keyword>
<evidence type="ECO:0000256" key="2">
    <source>
        <dbReference type="ARBA" id="ARBA00006275"/>
    </source>
</evidence>
<comment type="caution">
    <text evidence="8">The sequence shown here is derived from an EMBL/GenBank/DDBJ whole genome shotgun (WGS) entry which is preliminary data.</text>
</comment>
<reference evidence="8 9" key="1">
    <citation type="journal article" date="2018" name="Nat. Biotechnol.">
        <title>A standardized bacterial taxonomy based on genome phylogeny substantially revises the tree of life.</title>
        <authorList>
            <person name="Parks D.H."/>
            <person name="Chuvochina M."/>
            <person name="Waite D.W."/>
            <person name="Rinke C."/>
            <person name="Skarshewski A."/>
            <person name="Chaumeil P.A."/>
            <person name="Hugenholtz P."/>
        </authorList>
    </citation>
    <scope>NUCLEOTIDE SEQUENCE [LARGE SCALE GENOMIC DNA]</scope>
    <source>
        <strain evidence="8">UBA11482</strain>
    </source>
</reference>
<dbReference type="RefSeq" id="WP_337929153.1">
    <property type="nucleotide sequence ID" value="NZ_DBFMWK010000109.1"/>
</dbReference>
<dbReference type="Pfam" id="PF07980">
    <property type="entry name" value="SusD_RagB"/>
    <property type="match status" value="1"/>
</dbReference>
<dbReference type="SUPFAM" id="SSF48452">
    <property type="entry name" value="TPR-like"/>
    <property type="match status" value="1"/>
</dbReference>
<evidence type="ECO:0000313" key="9">
    <source>
        <dbReference type="Proteomes" id="UP000262954"/>
    </source>
</evidence>
<evidence type="ECO:0000259" key="6">
    <source>
        <dbReference type="Pfam" id="PF07980"/>
    </source>
</evidence>
<name>A0A354M1C9_9BACT</name>
<dbReference type="PROSITE" id="PS51257">
    <property type="entry name" value="PROKAR_LIPOPROTEIN"/>
    <property type="match status" value="1"/>
</dbReference>
<keyword evidence="5" id="KW-0998">Cell outer membrane</keyword>
<dbReference type="InterPro" id="IPR012944">
    <property type="entry name" value="SusD_RagB_dom"/>
</dbReference>
<evidence type="ECO:0000256" key="3">
    <source>
        <dbReference type="ARBA" id="ARBA00022729"/>
    </source>
</evidence>
<dbReference type="Proteomes" id="UP000262954">
    <property type="component" value="Unassembled WGS sequence"/>
</dbReference>
<feature type="domain" description="SusD-like N-terminal" evidence="7">
    <location>
        <begin position="25"/>
        <end position="232"/>
    </location>
</feature>
<dbReference type="EMBL" id="DNWC01000063">
    <property type="protein sequence ID" value="HBJ08318.1"/>
    <property type="molecule type" value="Genomic_DNA"/>
</dbReference>
<evidence type="ECO:0000256" key="1">
    <source>
        <dbReference type="ARBA" id="ARBA00004442"/>
    </source>
</evidence>
<keyword evidence="4" id="KW-0472">Membrane</keyword>
<gene>
    <name evidence="8" type="ORF">DDY73_04880</name>
</gene>
<accession>A0A354M1C9</accession>
<dbReference type="Pfam" id="PF14322">
    <property type="entry name" value="SusD-like_3"/>
    <property type="match status" value="1"/>
</dbReference>
<evidence type="ECO:0000313" key="8">
    <source>
        <dbReference type="EMBL" id="HBJ08318.1"/>
    </source>
</evidence>
<dbReference type="Gene3D" id="1.25.40.390">
    <property type="match status" value="1"/>
</dbReference>